<feature type="domain" description="Integrase catalytic" evidence="1">
    <location>
        <begin position="83"/>
        <end position="242"/>
    </location>
</feature>
<dbReference type="PANTHER" id="PTHR37984">
    <property type="entry name" value="PROTEIN CBG26694"/>
    <property type="match status" value="1"/>
</dbReference>
<dbReference type="InterPro" id="IPR050951">
    <property type="entry name" value="Retrovirus_Pol_polyprotein"/>
</dbReference>
<dbReference type="InterPro" id="IPR036397">
    <property type="entry name" value="RNaseH_sf"/>
</dbReference>
<dbReference type="Gene3D" id="3.30.420.10">
    <property type="entry name" value="Ribonuclease H-like superfamily/Ribonuclease H"/>
    <property type="match status" value="1"/>
</dbReference>
<dbReference type="PROSITE" id="PS50994">
    <property type="entry name" value="INTEGRASE"/>
    <property type="match status" value="1"/>
</dbReference>
<dbReference type="Proteomes" id="UP000507470">
    <property type="component" value="Unassembled WGS sequence"/>
</dbReference>
<name>A0A6J8BE75_MYTCO</name>
<gene>
    <name evidence="2" type="ORF">MCOR_17591</name>
</gene>
<sequence>MRVGNYFEYSDVYRANISSLYDNRKIAALHLHLTGPALTWFNALLSEHKSSWDSIVQLFQTKYVDLDWQSPTVMLDSEMFEDVSLSSGHLISKDGIQPPPDRITAIQEYPSPRSVRELRRTLVAEPIPNKDSLTVAEVLFKLVSKYGVCDTIISDRGSEATTRAIKEVCRLLEITHQYSPIFTHHCLGLCERTHRTFADRMTPYIQKGKRWEDMVPSVLFSLNSTASESVKYSLFEILYDSRSKFPFIISGHARNLDLSSIPKDYHEYLRKFSERLDVIRNEVNEQADSHDGMC</sequence>
<evidence type="ECO:0000313" key="3">
    <source>
        <dbReference type="Proteomes" id="UP000507470"/>
    </source>
</evidence>
<proteinExistence type="predicted"/>
<dbReference type="SUPFAM" id="SSF53098">
    <property type="entry name" value="Ribonuclease H-like"/>
    <property type="match status" value="1"/>
</dbReference>
<evidence type="ECO:0000313" key="2">
    <source>
        <dbReference type="EMBL" id="CAC5381721.1"/>
    </source>
</evidence>
<dbReference type="InterPro" id="IPR012337">
    <property type="entry name" value="RNaseH-like_sf"/>
</dbReference>
<reference evidence="2 3" key="1">
    <citation type="submission" date="2020-06" db="EMBL/GenBank/DDBJ databases">
        <authorList>
            <person name="Li R."/>
            <person name="Bekaert M."/>
        </authorList>
    </citation>
    <scope>NUCLEOTIDE SEQUENCE [LARGE SCALE GENOMIC DNA]</scope>
    <source>
        <strain evidence="3">wild</strain>
    </source>
</reference>
<dbReference type="OrthoDB" id="8064719at2759"/>
<dbReference type="GO" id="GO:0015074">
    <property type="term" value="P:DNA integration"/>
    <property type="evidence" value="ECO:0007669"/>
    <property type="project" value="InterPro"/>
</dbReference>
<protein>
    <recommendedName>
        <fullName evidence="1">Integrase catalytic domain-containing protein</fullName>
    </recommendedName>
</protein>
<dbReference type="AlphaFoldDB" id="A0A6J8BE75"/>
<dbReference type="InterPro" id="IPR001584">
    <property type="entry name" value="Integrase_cat-core"/>
</dbReference>
<dbReference type="PANTHER" id="PTHR37984:SF5">
    <property type="entry name" value="PROTEIN NYNRIN-LIKE"/>
    <property type="match status" value="1"/>
</dbReference>
<keyword evidence="3" id="KW-1185">Reference proteome</keyword>
<evidence type="ECO:0000259" key="1">
    <source>
        <dbReference type="PROSITE" id="PS50994"/>
    </source>
</evidence>
<dbReference type="GO" id="GO:0003676">
    <property type="term" value="F:nucleic acid binding"/>
    <property type="evidence" value="ECO:0007669"/>
    <property type="project" value="InterPro"/>
</dbReference>
<accession>A0A6J8BE75</accession>
<organism evidence="2 3">
    <name type="scientific">Mytilus coruscus</name>
    <name type="common">Sea mussel</name>
    <dbReference type="NCBI Taxonomy" id="42192"/>
    <lineage>
        <taxon>Eukaryota</taxon>
        <taxon>Metazoa</taxon>
        <taxon>Spiralia</taxon>
        <taxon>Lophotrochozoa</taxon>
        <taxon>Mollusca</taxon>
        <taxon>Bivalvia</taxon>
        <taxon>Autobranchia</taxon>
        <taxon>Pteriomorphia</taxon>
        <taxon>Mytilida</taxon>
        <taxon>Mytiloidea</taxon>
        <taxon>Mytilidae</taxon>
        <taxon>Mytilinae</taxon>
        <taxon>Mytilus</taxon>
    </lineage>
</organism>
<dbReference type="EMBL" id="CACVKT020003098">
    <property type="protein sequence ID" value="CAC5381721.1"/>
    <property type="molecule type" value="Genomic_DNA"/>
</dbReference>